<evidence type="ECO:0000256" key="3">
    <source>
        <dbReference type="ARBA" id="ARBA00023125"/>
    </source>
</evidence>
<dbReference type="RefSeq" id="WP_043099905.1">
    <property type="nucleotide sequence ID" value="NZ_JACHET010000001.1"/>
</dbReference>
<comment type="caution">
    <text evidence="6">The sequence shown here is derived from an EMBL/GenBank/DDBJ whole genome shotgun (WGS) entry which is preliminary data.</text>
</comment>
<dbReference type="PROSITE" id="PS50931">
    <property type="entry name" value="HTH_LYSR"/>
    <property type="match status" value="1"/>
</dbReference>
<dbReference type="GO" id="GO:0003700">
    <property type="term" value="F:DNA-binding transcription factor activity"/>
    <property type="evidence" value="ECO:0007669"/>
    <property type="project" value="InterPro"/>
</dbReference>
<reference evidence="7 9" key="2">
    <citation type="submission" date="2020-08" db="EMBL/GenBank/DDBJ databases">
        <title>Genomic Encyclopedia of Type Strains, Phase IV (KMG-IV): sequencing the most valuable type-strain genomes for metagenomic binning, comparative biology and taxonomic classification.</title>
        <authorList>
            <person name="Goeker M."/>
        </authorList>
    </citation>
    <scope>NUCLEOTIDE SEQUENCE [LARGE SCALE GENOMIC DNA]</scope>
    <source>
        <strain evidence="7 9">DSM 107085</strain>
    </source>
</reference>
<evidence type="ECO:0000259" key="5">
    <source>
        <dbReference type="PROSITE" id="PS50931"/>
    </source>
</evidence>
<dbReference type="STRING" id="1543381.LF63_0104365"/>
<dbReference type="InterPro" id="IPR036390">
    <property type="entry name" value="WH_DNA-bd_sf"/>
</dbReference>
<dbReference type="EMBL" id="JROI01000008">
    <property type="protein sequence ID" value="KGI78672.1"/>
    <property type="molecule type" value="Genomic_DNA"/>
</dbReference>
<dbReference type="GO" id="GO:0000976">
    <property type="term" value="F:transcription cis-regulatory region binding"/>
    <property type="evidence" value="ECO:0007669"/>
    <property type="project" value="TreeGrafter"/>
</dbReference>
<dbReference type="OrthoDB" id="5297026at2"/>
<organism evidence="6 8">
    <name type="scientific">Oleiagrimonas soli</name>
    <dbReference type="NCBI Taxonomy" id="1543381"/>
    <lineage>
        <taxon>Bacteria</taxon>
        <taxon>Pseudomonadati</taxon>
        <taxon>Pseudomonadota</taxon>
        <taxon>Gammaproteobacteria</taxon>
        <taxon>Lysobacterales</taxon>
        <taxon>Rhodanobacteraceae</taxon>
        <taxon>Oleiagrimonas</taxon>
    </lineage>
</organism>
<dbReference type="PANTHER" id="PTHR30126:SF6">
    <property type="entry name" value="HTH-TYPE TRANSCRIPTIONAL REGULATOR CYSB-RELATED"/>
    <property type="match status" value="1"/>
</dbReference>
<dbReference type="Gene3D" id="3.40.190.10">
    <property type="entry name" value="Periplasmic binding protein-like II"/>
    <property type="match status" value="2"/>
</dbReference>
<feature type="domain" description="HTH lysR-type" evidence="5">
    <location>
        <begin position="1"/>
        <end position="59"/>
    </location>
</feature>
<dbReference type="Pfam" id="PF03466">
    <property type="entry name" value="LysR_substrate"/>
    <property type="match status" value="1"/>
</dbReference>
<keyword evidence="4" id="KW-0804">Transcription</keyword>
<dbReference type="GO" id="GO:0019344">
    <property type="term" value="P:cysteine biosynthetic process"/>
    <property type="evidence" value="ECO:0007669"/>
    <property type="project" value="TreeGrafter"/>
</dbReference>
<dbReference type="InterPro" id="IPR005119">
    <property type="entry name" value="LysR_subst-bd"/>
</dbReference>
<name>A0A099CYI3_9GAMM</name>
<evidence type="ECO:0000313" key="7">
    <source>
        <dbReference type="EMBL" id="MBB6184015.1"/>
    </source>
</evidence>
<evidence type="ECO:0000256" key="1">
    <source>
        <dbReference type="ARBA" id="ARBA00009437"/>
    </source>
</evidence>
<keyword evidence="8" id="KW-1185">Reference proteome</keyword>
<evidence type="ECO:0000313" key="9">
    <source>
        <dbReference type="Proteomes" id="UP000560000"/>
    </source>
</evidence>
<evidence type="ECO:0000256" key="2">
    <source>
        <dbReference type="ARBA" id="ARBA00023015"/>
    </source>
</evidence>
<dbReference type="InterPro" id="IPR000847">
    <property type="entry name" value="LysR_HTH_N"/>
</dbReference>
<dbReference type="Proteomes" id="UP000560000">
    <property type="component" value="Unassembled WGS sequence"/>
</dbReference>
<dbReference type="PANTHER" id="PTHR30126">
    <property type="entry name" value="HTH-TYPE TRANSCRIPTIONAL REGULATOR"/>
    <property type="match status" value="1"/>
</dbReference>
<dbReference type="SUPFAM" id="SSF46785">
    <property type="entry name" value="Winged helix' DNA-binding domain"/>
    <property type="match status" value="1"/>
</dbReference>
<evidence type="ECO:0000313" key="6">
    <source>
        <dbReference type="EMBL" id="KGI78672.1"/>
    </source>
</evidence>
<dbReference type="SUPFAM" id="SSF53850">
    <property type="entry name" value="Periplasmic binding protein-like II"/>
    <property type="match status" value="1"/>
</dbReference>
<proteinExistence type="inferred from homology"/>
<sequence>MTLTQLRYIVSIADSGLNITLAAERIHATQPGVSKQLKQLEGELGFQLFARKGKSLKSVTPAGQQVIARARAILEEARSIRALAANLRGDAHGDLTVLTTHTQARFVLPSAIAAFGRKHPRVGLHLRPHGDAQIQGLFAGGQADLAIISSSGPAPLGGLAVPLYNWRRTVVVPRGHALARLSRPLRLGDLAGQPLVSYDSSLRPESSLQQAFQAAGMRPLFACTSSDADLIKTYVRAGLGVGVLAEMAIRPEDNRELQVLDAAHLLPDCTTWLVLRRDRVLRSYTLDLVEQFAPHLDRRDLQAALSGDIEPDWPEPPHWSELQRDVTRIHATA</sequence>
<dbReference type="PRINTS" id="PR00039">
    <property type="entry name" value="HTHLYSR"/>
</dbReference>
<dbReference type="AlphaFoldDB" id="A0A099CYI3"/>
<dbReference type="Pfam" id="PF00126">
    <property type="entry name" value="HTH_1"/>
    <property type="match status" value="1"/>
</dbReference>
<dbReference type="HOGENOM" id="CLU_039613_6_2_6"/>
<comment type="similarity">
    <text evidence="1">Belongs to the LysR transcriptional regulatory family.</text>
</comment>
<keyword evidence="3 7" id="KW-0238">DNA-binding</keyword>
<gene>
    <name evidence="7" type="ORF">HNQ86_001360</name>
    <name evidence="6" type="ORF">LF63_0104365</name>
</gene>
<accession>A0A099CYI3</accession>
<evidence type="ECO:0000313" key="8">
    <source>
        <dbReference type="Proteomes" id="UP000029708"/>
    </source>
</evidence>
<evidence type="ECO:0000256" key="4">
    <source>
        <dbReference type="ARBA" id="ARBA00023163"/>
    </source>
</evidence>
<keyword evidence="2" id="KW-0805">Transcription regulation</keyword>
<protein>
    <submittedName>
        <fullName evidence="6">CysB family transcriptional regulator</fullName>
    </submittedName>
    <submittedName>
        <fullName evidence="7">DNA-binding transcriptional LysR family regulator</fullName>
    </submittedName>
</protein>
<dbReference type="FunFam" id="1.10.10.10:FF:000001">
    <property type="entry name" value="LysR family transcriptional regulator"/>
    <property type="match status" value="1"/>
</dbReference>
<dbReference type="EMBL" id="JACHET010000001">
    <property type="protein sequence ID" value="MBB6184015.1"/>
    <property type="molecule type" value="Genomic_DNA"/>
</dbReference>
<dbReference type="Gene3D" id="1.10.10.10">
    <property type="entry name" value="Winged helix-like DNA-binding domain superfamily/Winged helix DNA-binding domain"/>
    <property type="match status" value="1"/>
</dbReference>
<dbReference type="Proteomes" id="UP000029708">
    <property type="component" value="Unassembled WGS sequence"/>
</dbReference>
<dbReference type="InterPro" id="IPR036388">
    <property type="entry name" value="WH-like_DNA-bd_sf"/>
</dbReference>
<reference evidence="6 8" key="1">
    <citation type="submission" date="2014-09" db="EMBL/GenBank/DDBJ databases">
        <title>Xanthomonadaceae 3.5X direct submission.</title>
        <authorList>
            <person name="Fang T."/>
            <person name="Wang H."/>
        </authorList>
    </citation>
    <scope>NUCLEOTIDE SEQUENCE [LARGE SCALE GENOMIC DNA]</scope>
    <source>
        <strain evidence="6 8">3.5X</strain>
    </source>
</reference>